<dbReference type="Proteomes" id="UP000078492">
    <property type="component" value="Unassembled WGS sequence"/>
</dbReference>
<proteinExistence type="predicted"/>
<dbReference type="AlphaFoldDB" id="A0A151J5J1"/>
<sequence>MWPEHFNTLLRMVRPFLLKRSRRQPLPIKLKLAATLVYLAHGDSVKSKAWEFRIGKSTMYKIIPEVCQAIWAALQPLYLSKPSCKSWSQIAEVFFLKWQFPNCVGAIDGRHMQIQAPANSGSEFFNKKHFSIVLAS</sequence>
<gene>
    <name evidence="1" type="ORF">ALC57_09335</name>
</gene>
<keyword evidence="2" id="KW-1185">Reference proteome</keyword>
<evidence type="ECO:0000313" key="2">
    <source>
        <dbReference type="Proteomes" id="UP000078492"/>
    </source>
</evidence>
<protein>
    <recommendedName>
        <fullName evidence="3">Nuclease HARBI1</fullName>
    </recommendedName>
</protein>
<reference evidence="1 2" key="1">
    <citation type="submission" date="2015-09" db="EMBL/GenBank/DDBJ databases">
        <title>Trachymyrmex cornetzi WGS genome.</title>
        <authorList>
            <person name="Nygaard S."/>
            <person name="Hu H."/>
            <person name="Boomsma J."/>
            <person name="Zhang G."/>
        </authorList>
    </citation>
    <scope>NUCLEOTIDE SEQUENCE [LARGE SCALE GENOMIC DNA]</scope>
    <source>
        <strain evidence="1">Tcor2-1</strain>
        <tissue evidence="1">Whole body</tissue>
    </source>
</reference>
<evidence type="ECO:0008006" key="3">
    <source>
        <dbReference type="Google" id="ProtNLM"/>
    </source>
</evidence>
<dbReference type="STRING" id="471704.A0A151J5J1"/>
<name>A0A151J5J1_9HYME</name>
<accession>A0A151J5J1</accession>
<evidence type="ECO:0000313" key="1">
    <source>
        <dbReference type="EMBL" id="KYN18355.1"/>
    </source>
</evidence>
<dbReference type="EMBL" id="KQ979980">
    <property type="protein sequence ID" value="KYN18355.1"/>
    <property type="molecule type" value="Genomic_DNA"/>
</dbReference>
<organism evidence="1 2">
    <name type="scientific">Trachymyrmex cornetzi</name>
    <dbReference type="NCBI Taxonomy" id="471704"/>
    <lineage>
        <taxon>Eukaryota</taxon>
        <taxon>Metazoa</taxon>
        <taxon>Ecdysozoa</taxon>
        <taxon>Arthropoda</taxon>
        <taxon>Hexapoda</taxon>
        <taxon>Insecta</taxon>
        <taxon>Pterygota</taxon>
        <taxon>Neoptera</taxon>
        <taxon>Endopterygota</taxon>
        <taxon>Hymenoptera</taxon>
        <taxon>Apocrita</taxon>
        <taxon>Aculeata</taxon>
        <taxon>Formicoidea</taxon>
        <taxon>Formicidae</taxon>
        <taxon>Myrmicinae</taxon>
        <taxon>Trachymyrmex</taxon>
    </lineage>
</organism>